<proteinExistence type="predicted"/>
<dbReference type="PANTHER" id="PTHR33677">
    <property type="entry name" value="TRANSCRIPTIONAL REPRESSOR FRMR-RELATED"/>
    <property type="match status" value="1"/>
</dbReference>
<reference evidence="2 3" key="3">
    <citation type="journal article" date="2019" name="Int. J. Syst. Evol. Microbiol.">
        <title>Anaerobacillus isosaccharinicus sp. nov., an alkaliphilic bacterium which degrades isosaccharinic acid.</title>
        <authorList>
            <person name="Bassil N.M."/>
            <person name="Lloyd J.R."/>
        </authorList>
    </citation>
    <scope>NUCLEOTIDE SEQUENCE [LARGE SCALE GENOMIC DNA]</scope>
    <source>
        <strain evidence="2 3">NB2006</strain>
    </source>
</reference>
<gene>
    <name evidence="2" type="ORF">AWH56_009385</name>
    <name evidence="1" type="ORF">AWH56_01150</name>
</gene>
<dbReference type="GO" id="GO:0003677">
    <property type="term" value="F:DNA binding"/>
    <property type="evidence" value="ECO:0007669"/>
    <property type="project" value="InterPro"/>
</dbReference>
<evidence type="ECO:0000313" key="2">
    <source>
        <dbReference type="EMBL" id="QOY37770.1"/>
    </source>
</evidence>
<dbReference type="InterPro" id="IPR038390">
    <property type="entry name" value="Metal_Tscrpt_repr_sf"/>
</dbReference>
<evidence type="ECO:0000313" key="3">
    <source>
        <dbReference type="Proteomes" id="UP000180175"/>
    </source>
</evidence>
<dbReference type="InterPro" id="IPR003735">
    <property type="entry name" value="Metal_Tscrpt_repr"/>
</dbReference>
<organism evidence="1 3">
    <name type="scientific">Anaerobacillus isosaccharinicus</name>
    <dbReference type="NCBI Taxonomy" id="1532552"/>
    <lineage>
        <taxon>Bacteria</taxon>
        <taxon>Bacillati</taxon>
        <taxon>Bacillota</taxon>
        <taxon>Bacilli</taxon>
        <taxon>Bacillales</taxon>
        <taxon>Bacillaceae</taxon>
        <taxon>Anaerobacillus</taxon>
    </lineage>
</organism>
<reference evidence="1 3" key="1">
    <citation type="submission" date="2016-10" db="EMBL/GenBank/DDBJ databases">
        <title>Draft genome sequences of four alkaliphilic bacteria belonging to the Anaerobacillus genus.</title>
        <authorList>
            <person name="Bassil N.M."/>
            <person name="Lloyd J.R."/>
        </authorList>
    </citation>
    <scope>NUCLEOTIDE SEQUENCE [LARGE SCALE GENOMIC DNA]</scope>
    <source>
        <strain evidence="1 3">NB2006</strain>
    </source>
</reference>
<dbReference type="Gene3D" id="1.20.58.1000">
    <property type="entry name" value="Metal-sensitive repressor, helix protomer"/>
    <property type="match status" value="1"/>
</dbReference>
<reference evidence="2 3" key="2">
    <citation type="journal article" date="2017" name="Genome Announc.">
        <title>Draft Genome Sequences of Four Alkaliphilic Bacteria Belonging to the Anaerobacillus Genus.</title>
        <authorList>
            <person name="Bassil N.M."/>
            <person name="Lloyd J.R."/>
        </authorList>
    </citation>
    <scope>NUCLEOTIDE SEQUENCE [LARGE SCALE GENOMIC DNA]</scope>
    <source>
        <strain evidence="2 3">NB2006</strain>
    </source>
</reference>
<dbReference type="OrthoDB" id="9798732at2"/>
<dbReference type="AlphaFoldDB" id="A0A1S2MG00"/>
<dbReference type="Proteomes" id="UP000180175">
    <property type="component" value="Chromosome"/>
</dbReference>
<dbReference type="RefSeq" id="WP_071315413.1">
    <property type="nucleotide sequence ID" value="NZ_CP063356.2"/>
</dbReference>
<dbReference type="PANTHER" id="PTHR33677:SF5">
    <property type="entry name" value="TRANSCRIPTIONAL REPRESSOR FRMR"/>
    <property type="match status" value="1"/>
</dbReference>
<dbReference type="GO" id="GO:0045892">
    <property type="term" value="P:negative regulation of DNA-templated transcription"/>
    <property type="evidence" value="ECO:0007669"/>
    <property type="project" value="UniProtKB-ARBA"/>
</dbReference>
<reference evidence="2" key="4">
    <citation type="submission" date="2020-10" db="EMBL/GenBank/DDBJ databases">
        <authorList>
            <person name="Bassil N.M."/>
            <person name="Lloyd J.R."/>
        </authorList>
    </citation>
    <scope>NUCLEOTIDE SEQUENCE</scope>
    <source>
        <strain evidence="2">NB2006</strain>
    </source>
</reference>
<protein>
    <submittedName>
        <fullName evidence="1">Cytoplasmic protein</fullName>
    </submittedName>
    <submittedName>
        <fullName evidence="2">Metal-sensitive transcriptional regulator</fullName>
    </submittedName>
</protein>
<dbReference type="Pfam" id="PF02583">
    <property type="entry name" value="Trns_repr_metal"/>
    <property type="match status" value="1"/>
</dbReference>
<dbReference type="GO" id="GO:0046872">
    <property type="term" value="F:metal ion binding"/>
    <property type="evidence" value="ECO:0007669"/>
    <property type="project" value="InterPro"/>
</dbReference>
<name>A0A1S2MG00_9BACI</name>
<dbReference type="KEGG" id="aia:AWH56_009385"/>
<sequence>MQKYDAKVKNRLKRIEGQVRGIIKMMDEEKQCQDVVTQLAAVRNALDRAIGVVVSSNLEECIRRQIENGEGTEETIKEAVNLLVKSR</sequence>
<dbReference type="CDD" id="cd10155">
    <property type="entry name" value="BsYrkD-like_DUF156"/>
    <property type="match status" value="1"/>
</dbReference>
<keyword evidence="3" id="KW-1185">Reference proteome</keyword>
<dbReference type="EMBL" id="CP063356">
    <property type="protein sequence ID" value="QOY37770.1"/>
    <property type="molecule type" value="Genomic_DNA"/>
</dbReference>
<dbReference type="EMBL" id="LQXD01000001">
    <property type="protein sequence ID" value="OIJ23506.1"/>
    <property type="molecule type" value="Genomic_DNA"/>
</dbReference>
<evidence type="ECO:0000313" key="1">
    <source>
        <dbReference type="EMBL" id="OIJ23506.1"/>
    </source>
</evidence>
<accession>A0A1S2MG00</accession>